<gene>
    <name evidence="15" type="primary">LOC101879822</name>
</gene>
<dbReference type="GO" id="GO:0006986">
    <property type="term" value="P:response to unfolded protein"/>
    <property type="evidence" value="ECO:0007669"/>
    <property type="project" value="UniProtKB-KW"/>
</dbReference>
<evidence type="ECO:0000256" key="6">
    <source>
        <dbReference type="ARBA" id="ARBA00022765"/>
    </source>
</evidence>
<evidence type="ECO:0000256" key="3">
    <source>
        <dbReference type="ARBA" id="ARBA00022679"/>
    </source>
</evidence>
<dbReference type="GO" id="GO:0005789">
    <property type="term" value="C:endoplasmic reticulum membrane"/>
    <property type="evidence" value="ECO:0007669"/>
    <property type="project" value="UniProtKB-SubCell"/>
</dbReference>
<organism evidence="15 16">
    <name type="scientific">Melopsittacus undulatus</name>
    <name type="common">Budgerigar</name>
    <name type="synonym">Psittacus undulatus</name>
    <dbReference type="NCBI Taxonomy" id="13146"/>
    <lineage>
        <taxon>Eukaryota</taxon>
        <taxon>Metazoa</taxon>
        <taxon>Chordata</taxon>
        <taxon>Craniata</taxon>
        <taxon>Vertebrata</taxon>
        <taxon>Euteleostomi</taxon>
        <taxon>Archelosauria</taxon>
        <taxon>Archosauria</taxon>
        <taxon>Dinosauria</taxon>
        <taxon>Saurischia</taxon>
        <taxon>Theropoda</taxon>
        <taxon>Coelurosauria</taxon>
        <taxon>Aves</taxon>
        <taxon>Neognathae</taxon>
        <taxon>Neoaves</taxon>
        <taxon>Telluraves</taxon>
        <taxon>Australaves</taxon>
        <taxon>Psittaciformes</taxon>
        <taxon>Psittaculidae</taxon>
        <taxon>Melopsittacus</taxon>
    </lineage>
</organism>
<evidence type="ECO:0000256" key="5">
    <source>
        <dbReference type="ARBA" id="ARBA00022695"/>
    </source>
</evidence>
<keyword evidence="11" id="KW-0834">Unfolded protein response</keyword>
<dbReference type="GO" id="GO:0016779">
    <property type="term" value="F:nucleotidyltransferase activity"/>
    <property type="evidence" value="ECO:0007669"/>
    <property type="project" value="UniProtKB-KW"/>
</dbReference>
<evidence type="ECO:0000256" key="13">
    <source>
        <dbReference type="ARBA" id="ARBA00056446"/>
    </source>
</evidence>
<dbReference type="Gene3D" id="3.90.228.10">
    <property type="match status" value="1"/>
</dbReference>
<evidence type="ECO:0000256" key="14">
    <source>
        <dbReference type="ARBA" id="ARBA00062100"/>
    </source>
</evidence>
<evidence type="ECO:0000256" key="10">
    <source>
        <dbReference type="ARBA" id="ARBA00023136"/>
    </source>
</evidence>
<dbReference type="AlphaFoldDB" id="A0A8C6JG70"/>
<dbReference type="InterPro" id="IPR041400">
    <property type="entry name" value="PARP16_N"/>
</dbReference>
<comment type="similarity">
    <text evidence="12">Belongs to the ARTD/PARP family.</text>
</comment>
<accession>A0A8V5HDA1</accession>
<sequence length="350" mass="39483">MRKGRGGGPAVPERPRLGSPDGPGPGPAAPAASVRDAAGRDPLAADLRCSLFIAALQSYKRDSALRPFPSRYADGENKDFEGLLADTKALPSLKELLESVPNTEERTWDLFSWILSSKVFVIQSTKKQEYEKIQELTGMSGAAVPTPDYLFEIVYCDQTNTKFTETRGERDLIYAFHGSRLENFHSILHNGLHCHLNRTSLFGEGTYLTSDLSLALLYSPHGLGWQRSALGSVLSCVAVCEIIDHPDVKCQVKKKDSEEIDRKRARVRNSEGGDVPQKYFVVTNNELLRVKYLLVYSQKQHRRPSSQSSWFHTHRFAIMMMLYLLLLIVIGASNSPTFVYYWHRMFHSER</sequence>
<proteinExistence type="inferred from homology"/>
<evidence type="ECO:0000313" key="15">
    <source>
        <dbReference type="Ensembl" id="ENSMUNP00000011313.2"/>
    </source>
</evidence>
<keyword evidence="8" id="KW-1133">Transmembrane helix</keyword>
<keyword evidence="2" id="KW-0328">Glycosyltransferase</keyword>
<evidence type="ECO:0000256" key="7">
    <source>
        <dbReference type="ARBA" id="ARBA00022824"/>
    </source>
</evidence>
<keyword evidence="6" id="KW-0013">ADP-ribosylation</keyword>
<dbReference type="InterPro" id="IPR012317">
    <property type="entry name" value="Poly(ADP-ribose)pol_cat_dom"/>
</dbReference>
<evidence type="ECO:0000256" key="2">
    <source>
        <dbReference type="ARBA" id="ARBA00022676"/>
    </source>
</evidence>
<dbReference type="GO" id="GO:0003950">
    <property type="term" value="F:NAD+ poly-ADP-ribosyltransferase activity"/>
    <property type="evidence" value="ECO:0007669"/>
    <property type="project" value="UniProtKB-UniRule"/>
</dbReference>
<dbReference type="Proteomes" id="UP000694405">
    <property type="component" value="Chromosome 9"/>
</dbReference>
<keyword evidence="5" id="KW-0548">Nucleotidyltransferase</keyword>
<dbReference type="SUPFAM" id="SSF56399">
    <property type="entry name" value="ADP-ribosylation"/>
    <property type="match status" value="1"/>
</dbReference>
<protein>
    <submittedName>
        <fullName evidence="15">Uncharacterized protein</fullName>
    </submittedName>
</protein>
<evidence type="ECO:0000256" key="9">
    <source>
        <dbReference type="ARBA" id="ARBA00023027"/>
    </source>
</evidence>
<keyword evidence="7" id="KW-0256">Endoplasmic reticulum</keyword>
<comment type="subunit">
    <text evidence="14">Interacts with KPNB1.</text>
</comment>
<evidence type="ECO:0000256" key="4">
    <source>
        <dbReference type="ARBA" id="ARBA00022692"/>
    </source>
</evidence>
<dbReference type="PROSITE" id="PS51059">
    <property type="entry name" value="PARP_CATALYTIC"/>
    <property type="match status" value="1"/>
</dbReference>
<dbReference type="OrthoDB" id="19501at2759"/>
<keyword evidence="9" id="KW-0520">NAD</keyword>
<comment type="subcellular location">
    <subcellularLocation>
        <location evidence="1">Endoplasmic reticulum membrane</location>
        <topology evidence="1">Single-pass type IV membrane protein</topology>
    </subcellularLocation>
</comment>
<dbReference type="PANTHER" id="PTHR21328">
    <property type="entry name" value="POLY ADP-RIBOSE POLYMERASE FAMILY, MEMBER PARP"/>
    <property type="match status" value="1"/>
</dbReference>
<dbReference type="Pfam" id="PF18084">
    <property type="entry name" value="ARTD15_N"/>
    <property type="match status" value="1"/>
</dbReference>
<evidence type="ECO:0000313" key="16">
    <source>
        <dbReference type="Proteomes" id="UP000694405"/>
    </source>
</evidence>
<dbReference type="Pfam" id="PF00644">
    <property type="entry name" value="PARP"/>
    <property type="match status" value="1"/>
</dbReference>
<keyword evidence="16" id="KW-1185">Reference proteome</keyword>
<keyword evidence="3" id="KW-0808">Transferase</keyword>
<comment type="function">
    <text evidence="13">Intracellular mono-ADP-ribosyltransferase that plays a role in different processes, such as protein translation and unfolded protein response (UPR), through the mono-ADP-ribosylation of proteins involved in those processes. Acts as an inhibitor of protein translation by catalyzing mono-ADP-ribosylation of ribosomal subunits, such as RPL14 and RPS6, thereby inhibiting polysome assembly and mRNA loading. Mono-ADP-ribosylation of ribosomal subunits is promoted by NMNAT2. Involved in the unfolded protein response (UPR) by ADP-ribosylating and activating EIF2AK3 and ERN1, two important UPR effectors. May also mediate mono-ADP-ribosylation of karyopherin KPNB1 a nuclear import factor. May not modify proteins on arginine or cysteine residues compared to other mono-ADP-ribosyltransferases.</text>
</comment>
<dbReference type="FunFam" id="3.90.228.10:FF:000005">
    <property type="entry name" value="Poly [ADP-ribose] polymerase"/>
    <property type="match status" value="1"/>
</dbReference>
<evidence type="ECO:0000256" key="11">
    <source>
        <dbReference type="ARBA" id="ARBA00023230"/>
    </source>
</evidence>
<reference evidence="15" key="3">
    <citation type="submission" date="2025-09" db="UniProtKB">
        <authorList>
            <consortium name="Ensembl"/>
        </authorList>
    </citation>
    <scope>IDENTIFICATION</scope>
</reference>
<evidence type="ECO:0000256" key="8">
    <source>
        <dbReference type="ARBA" id="ARBA00022989"/>
    </source>
</evidence>
<dbReference type="InterPro" id="IPR051838">
    <property type="entry name" value="ARTD_PARP"/>
</dbReference>
<evidence type="ECO:0000256" key="12">
    <source>
        <dbReference type="ARBA" id="ARBA00024347"/>
    </source>
</evidence>
<keyword evidence="4" id="KW-0812">Transmembrane</keyword>
<name>A0A8C6JG70_MELUD</name>
<dbReference type="Ensembl" id="ENSMUNT00000013043.2">
    <property type="protein sequence ID" value="ENSMUNP00000011313.2"/>
    <property type="gene ID" value="ENSMUNG00000008876.2"/>
</dbReference>
<evidence type="ECO:0000256" key="1">
    <source>
        <dbReference type="ARBA" id="ARBA00004163"/>
    </source>
</evidence>
<keyword evidence="10" id="KW-0472">Membrane</keyword>
<accession>A0A8C6JG70</accession>
<reference evidence="15" key="1">
    <citation type="submission" date="2020-03" db="EMBL/GenBank/DDBJ databases">
        <title>Melopsittacus undulatus (budgerigar) genome, bMelUnd1, maternal haplotype with Z.</title>
        <authorList>
            <person name="Gedman G."/>
            <person name="Mountcastle J."/>
            <person name="Haase B."/>
            <person name="Formenti G."/>
            <person name="Wright T."/>
            <person name="Apodaca J."/>
            <person name="Pelan S."/>
            <person name="Chow W."/>
            <person name="Rhie A."/>
            <person name="Howe K."/>
            <person name="Fedrigo O."/>
            <person name="Jarvis E.D."/>
        </authorList>
    </citation>
    <scope>NUCLEOTIDE SEQUENCE [LARGE SCALE GENOMIC DNA]</scope>
</reference>
<reference evidence="15" key="2">
    <citation type="submission" date="2025-08" db="UniProtKB">
        <authorList>
            <consortium name="Ensembl"/>
        </authorList>
    </citation>
    <scope>IDENTIFICATION</scope>
</reference>